<feature type="domain" description="Zn(2)-C6 fungal-type" evidence="7">
    <location>
        <begin position="16"/>
        <end position="49"/>
    </location>
</feature>
<dbReference type="InterPro" id="IPR051127">
    <property type="entry name" value="Fungal_SecMet_Regulators"/>
</dbReference>
<organism evidence="8 9">
    <name type="scientific">Pochonia chlamydosporia 170</name>
    <dbReference type="NCBI Taxonomy" id="1380566"/>
    <lineage>
        <taxon>Eukaryota</taxon>
        <taxon>Fungi</taxon>
        <taxon>Dikarya</taxon>
        <taxon>Ascomycota</taxon>
        <taxon>Pezizomycotina</taxon>
        <taxon>Sordariomycetes</taxon>
        <taxon>Hypocreomycetidae</taxon>
        <taxon>Hypocreales</taxon>
        <taxon>Clavicipitaceae</taxon>
        <taxon>Pochonia</taxon>
    </lineage>
</organism>
<dbReference type="GO" id="GO:0005634">
    <property type="term" value="C:nucleus"/>
    <property type="evidence" value="ECO:0007669"/>
    <property type="project" value="TreeGrafter"/>
</dbReference>
<keyword evidence="3" id="KW-0238">DNA-binding</keyword>
<sequence length="734" mass="81924">MPDNPVRTKRRKIALACEPCRERKARCDGGRPMCATCQRRSLKPDQCVYKGFDDNEKFLRERIRELEQACVENGIDTHTLRKSSWHGRDTAQLLANDESSPHGPLTHLDSPAYHNEPNPMNPTPSATSSAGVTAMGTIADDSGLANLSEISQDFYGGSSAASFLHETCRNMSLRSIQRVPAKRAVRDVLPTQFRFANVAKFQLPPRSLADHLIECYFERVYYLYPFFDRPAFEHAYNSLWQPASVATNAPDSFRDVGIGSPTVGDSKTVVFHAALNAIFALGCPFSNLPASEKVTSAEVFFSRSKSHFSFDLLELHNIGVVQVLLLVAQALQGTSFPNRCWNAVGAAYRIALALGLHTDPPYSEGESHDKEIRRRTWHGCIILDMLVSMTFGRPNITAGLSSSQVQETTTLDMSFKDDYEKLKVAFLAPCARLSLVLNQILSQVYLSSPRRTGNSGSQHSPISRDTIANLEKQLDIFENSLPLPLSWRMSEAKGKGWDSGHRVLEMQRNVLHARFIYARLLLYRQLFTRALASNTHKPQDTPSTDKSSAQQPLDVILQQSFETECAKRCIHSSVELIEHIHCTYKTKETGAWWWNGLYACTSGLILILSRSCPETLCALSPREFDESWNRCREILEALGTMSASARASLELLTRVHSYIHSQNADNVRNKDDVPRDGAEGTDVEGQSVDNAHIYDNLNLYGMAPWDGTDVAGPFFYSWDILDSFSLDVENGGGL</sequence>
<evidence type="ECO:0000256" key="4">
    <source>
        <dbReference type="ARBA" id="ARBA00023163"/>
    </source>
</evidence>
<dbReference type="Proteomes" id="UP000078397">
    <property type="component" value="Unassembled WGS sequence"/>
</dbReference>
<dbReference type="RefSeq" id="XP_018147418.1">
    <property type="nucleotide sequence ID" value="XM_018282792.1"/>
</dbReference>
<evidence type="ECO:0000256" key="2">
    <source>
        <dbReference type="ARBA" id="ARBA00023015"/>
    </source>
</evidence>
<dbReference type="GO" id="GO:0000978">
    <property type="term" value="F:RNA polymerase II cis-regulatory region sequence-specific DNA binding"/>
    <property type="evidence" value="ECO:0007669"/>
    <property type="project" value="TreeGrafter"/>
</dbReference>
<dbReference type="Gene3D" id="4.10.240.10">
    <property type="entry name" value="Zn(2)-C6 fungal-type DNA-binding domain"/>
    <property type="match status" value="1"/>
</dbReference>
<dbReference type="SMART" id="SM00066">
    <property type="entry name" value="GAL4"/>
    <property type="match status" value="1"/>
</dbReference>
<dbReference type="OrthoDB" id="74360at2759"/>
<accession>A0A179G0L6</accession>
<dbReference type="CDD" id="cd12148">
    <property type="entry name" value="fungal_TF_MHR"/>
    <property type="match status" value="1"/>
</dbReference>
<dbReference type="KEGG" id="pchm:VFPPC_03272"/>
<dbReference type="GeneID" id="28846786"/>
<dbReference type="Pfam" id="PF00172">
    <property type="entry name" value="Zn_clus"/>
    <property type="match status" value="1"/>
</dbReference>
<name>A0A179G0L6_METCM</name>
<dbReference type="CDD" id="cd00067">
    <property type="entry name" value="GAL4"/>
    <property type="match status" value="1"/>
</dbReference>
<dbReference type="Pfam" id="PF04082">
    <property type="entry name" value="Fungal_trans"/>
    <property type="match status" value="1"/>
</dbReference>
<evidence type="ECO:0000259" key="7">
    <source>
        <dbReference type="PROSITE" id="PS50048"/>
    </source>
</evidence>
<dbReference type="STRING" id="1380566.A0A179G0L6"/>
<dbReference type="AlphaFoldDB" id="A0A179G0L6"/>
<feature type="region of interest" description="Disordered" evidence="6">
    <location>
        <begin position="95"/>
        <end position="130"/>
    </location>
</feature>
<keyword evidence="2" id="KW-0805">Transcription regulation</keyword>
<keyword evidence="4" id="KW-0804">Transcription</keyword>
<reference evidence="8 9" key="1">
    <citation type="journal article" date="2016" name="PLoS Pathog.">
        <title>Biosynthesis of antibiotic leucinostatins in bio-control fungus Purpureocillium lilacinum and their inhibition on phytophthora revealed by genome mining.</title>
        <authorList>
            <person name="Wang G."/>
            <person name="Liu Z."/>
            <person name="Lin R."/>
            <person name="Li E."/>
            <person name="Mao Z."/>
            <person name="Ling J."/>
            <person name="Yang Y."/>
            <person name="Yin W.B."/>
            <person name="Xie B."/>
        </authorList>
    </citation>
    <scope>NUCLEOTIDE SEQUENCE [LARGE SCALE GENOMIC DNA]</scope>
    <source>
        <strain evidence="8">170</strain>
    </source>
</reference>
<dbReference type="GO" id="GO:0008270">
    <property type="term" value="F:zinc ion binding"/>
    <property type="evidence" value="ECO:0007669"/>
    <property type="project" value="InterPro"/>
</dbReference>
<keyword evidence="9" id="KW-1185">Reference proteome</keyword>
<evidence type="ECO:0000256" key="6">
    <source>
        <dbReference type="SAM" id="MobiDB-lite"/>
    </source>
</evidence>
<dbReference type="InterPro" id="IPR036864">
    <property type="entry name" value="Zn2-C6_fun-type_DNA-bd_sf"/>
</dbReference>
<evidence type="ECO:0000256" key="1">
    <source>
        <dbReference type="ARBA" id="ARBA00022723"/>
    </source>
</evidence>
<dbReference type="SMART" id="SM00906">
    <property type="entry name" value="Fungal_trans"/>
    <property type="match status" value="1"/>
</dbReference>
<evidence type="ECO:0000313" key="8">
    <source>
        <dbReference type="EMBL" id="OAQ70881.1"/>
    </source>
</evidence>
<dbReference type="PROSITE" id="PS50048">
    <property type="entry name" value="ZN2_CY6_FUNGAL_2"/>
    <property type="match status" value="1"/>
</dbReference>
<dbReference type="SUPFAM" id="SSF57701">
    <property type="entry name" value="Zn2/Cys6 DNA-binding domain"/>
    <property type="match status" value="1"/>
</dbReference>
<evidence type="ECO:0000256" key="3">
    <source>
        <dbReference type="ARBA" id="ARBA00023125"/>
    </source>
</evidence>
<gene>
    <name evidence="8" type="ORF">VFPPC_03272</name>
</gene>
<dbReference type="InterPro" id="IPR007219">
    <property type="entry name" value="XnlR_reg_dom"/>
</dbReference>
<keyword evidence="5" id="KW-0539">Nucleus</keyword>
<proteinExistence type="predicted"/>
<dbReference type="InterPro" id="IPR001138">
    <property type="entry name" value="Zn2Cys6_DnaBD"/>
</dbReference>
<dbReference type="PANTHER" id="PTHR47424">
    <property type="entry name" value="REGULATORY PROTEIN GAL4"/>
    <property type="match status" value="1"/>
</dbReference>
<dbReference type="GO" id="GO:0000435">
    <property type="term" value="P:positive regulation of transcription from RNA polymerase II promoter by galactose"/>
    <property type="evidence" value="ECO:0007669"/>
    <property type="project" value="TreeGrafter"/>
</dbReference>
<comment type="caution">
    <text evidence="8">The sequence shown here is derived from an EMBL/GenBank/DDBJ whole genome shotgun (WGS) entry which is preliminary data.</text>
</comment>
<evidence type="ECO:0000256" key="5">
    <source>
        <dbReference type="ARBA" id="ARBA00023242"/>
    </source>
</evidence>
<dbReference type="GO" id="GO:0006351">
    <property type="term" value="P:DNA-templated transcription"/>
    <property type="evidence" value="ECO:0007669"/>
    <property type="project" value="InterPro"/>
</dbReference>
<keyword evidence="1" id="KW-0479">Metal-binding</keyword>
<evidence type="ECO:0000313" key="9">
    <source>
        <dbReference type="Proteomes" id="UP000078397"/>
    </source>
</evidence>
<dbReference type="EMBL" id="LSBJ02000002">
    <property type="protein sequence ID" value="OAQ70881.1"/>
    <property type="molecule type" value="Genomic_DNA"/>
</dbReference>
<dbReference type="GO" id="GO:0000981">
    <property type="term" value="F:DNA-binding transcription factor activity, RNA polymerase II-specific"/>
    <property type="evidence" value="ECO:0007669"/>
    <property type="project" value="InterPro"/>
</dbReference>
<dbReference type="PANTHER" id="PTHR47424:SF3">
    <property type="entry name" value="REGULATORY PROTEIN GAL4"/>
    <property type="match status" value="1"/>
</dbReference>
<protein>
    <submittedName>
        <fullName evidence="8">Fungal specific transcription factor domain-containing protein</fullName>
    </submittedName>
</protein>